<dbReference type="EC" id="3.4.26.1" evidence="11"/>
<comment type="catalytic activity">
    <reaction evidence="10">
        <text>Hydrolyzes the peptide bond -P2-(S-farnesyl or geranylgeranyl)C-P1'-P2'-P3'-COOH where P1' and P2' are amino acids with aliphatic sidechains and P3' is any C-terminal residue.</text>
        <dbReference type="EC" id="3.4.26.1"/>
    </reaction>
</comment>
<feature type="transmembrane region" description="Helical" evidence="13">
    <location>
        <begin position="12"/>
        <end position="33"/>
    </location>
</feature>
<keyword evidence="8 13" id="KW-0472">Membrane</keyword>
<evidence type="ECO:0000256" key="10">
    <source>
        <dbReference type="ARBA" id="ARBA00047280"/>
    </source>
</evidence>
<reference evidence="16" key="1">
    <citation type="submission" date="2025-08" db="UniProtKB">
        <authorList>
            <consortium name="RefSeq"/>
        </authorList>
    </citation>
    <scope>IDENTIFICATION</scope>
    <source>
        <tissue evidence="16">Entire body</tissue>
    </source>
</reference>
<feature type="transmembrane region" description="Helical" evidence="13">
    <location>
        <begin position="153"/>
        <end position="174"/>
    </location>
</feature>
<dbReference type="PANTHER" id="PTHR13046:SF0">
    <property type="entry name" value="CAAX PRENYL PROTEASE 2"/>
    <property type="match status" value="1"/>
</dbReference>
<evidence type="ECO:0000256" key="5">
    <source>
        <dbReference type="ARBA" id="ARBA00022801"/>
    </source>
</evidence>
<evidence type="ECO:0000313" key="15">
    <source>
        <dbReference type="Proteomes" id="UP000192223"/>
    </source>
</evidence>
<comment type="similarity">
    <text evidence="2">Belongs to the peptidase U48 family.</text>
</comment>
<dbReference type="InterPro" id="IPR039731">
    <property type="entry name" value="Rce1"/>
</dbReference>
<evidence type="ECO:0000256" key="13">
    <source>
        <dbReference type="SAM" id="Phobius"/>
    </source>
</evidence>
<dbReference type="KEGG" id="apln:108739149"/>
<dbReference type="PANTHER" id="PTHR13046">
    <property type="entry name" value="PROTEASE U48 CAAX PRENYL PROTEASE RCE1"/>
    <property type="match status" value="1"/>
</dbReference>
<dbReference type="InterPro" id="IPR003675">
    <property type="entry name" value="Rce1/LyrA-like_dom"/>
</dbReference>
<keyword evidence="7 13" id="KW-1133">Transmembrane helix</keyword>
<keyword evidence="3 16" id="KW-0645">Protease</keyword>
<dbReference type="STRING" id="224129.A0A1W4X6E8"/>
<sequence length="293" mass="34367">MVYGFNETIFNCFIPITICFLLSVTYVASLYVWKSQHERNHPTTIKQRFFSVFIMMFIAPIFLYMGLSKGLLEKYTLFEIAGLKLQGICQACLLPLVLTMVLFLGPLYMQFLNGFLNTYLDPNYWIENVKNLRWLRNHIVAPLSEEFTFRSCMLPLLLQCFSPITAVFVCPLFFGVAHFHHMIELVRDGINFKTAFLMSCFHFSFTTIFGAYSAYLFLRTGHFMSSFIVHAFCNHMGMPDVSELLTYKGTQRVVIICVFFLGLVLWCYLLNPLTEPQWFYNDYFYNYYTKIKV</sequence>
<name>A0A1W4X6E8_AGRPL</name>
<proteinExistence type="inferred from homology"/>
<feature type="domain" description="CAAX prenyl protease 2/Lysostaphin resistance protein A-like" evidence="14">
    <location>
        <begin position="132"/>
        <end position="236"/>
    </location>
</feature>
<evidence type="ECO:0000256" key="11">
    <source>
        <dbReference type="ARBA" id="ARBA00049729"/>
    </source>
</evidence>
<evidence type="ECO:0000256" key="6">
    <source>
        <dbReference type="ARBA" id="ARBA00022824"/>
    </source>
</evidence>
<evidence type="ECO:0000256" key="7">
    <source>
        <dbReference type="ARBA" id="ARBA00022989"/>
    </source>
</evidence>
<feature type="transmembrane region" description="Helical" evidence="13">
    <location>
        <begin position="195"/>
        <end position="217"/>
    </location>
</feature>
<dbReference type="Proteomes" id="UP000192223">
    <property type="component" value="Unplaced"/>
</dbReference>
<feature type="transmembrane region" description="Helical" evidence="13">
    <location>
        <begin position="253"/>
        <end position="271"/>
    </location>
</feature>
<dbReference type="RefSeq" id="XP_018328402.1">
    <property type="nucleotide sequence ID" value="XM_018472900.2"/>
</dbReference>
<dbReference type="OrthoDB" id="271604at2759"/>
<keyword evidence="4 13" id="KW-0812">Transmembrane</keyword>
<keyword evidence="6" id="KW-0256">Endoplasmic reticulum</keyword>
<comment type="subcellular location">
    <subcellularLocation>
        <location evidence="1">Endoplasmic reticulum membrane</location>
        <topology evidence="1">Multi-pass membrane protein</topology>
    </subcellularLocation>
</comment>
<dbReference type="FunCoup" id="A0A1W4X6E8">
    <property type="interactions" value="1883"/>
</dbReference>
<dbReference type="AlphaFoldDB" id="A0A1W4X6E8"/>
<dbReference type="GO" id="GO:0005789">
    <property type="term" value="C:endoplasmic reticulum membrane"/>
    <property type="evidence" value="ECO:0007669"/>
    <property type="project" value="UniProtKB-SubCell"/>
</dbReference>
<evidence type="ECO:0000259" key="14">
    <source>
        <dbReference type="Pfam" id="PF02517"/>
    </source>
</evidence>
<evidence type="ECO:0000256" key="12">
    <source>
        <dbReference type="ARBA" id="ARBA00049763"/>
    </source>
</evidence>
<accession>A0A1W4X6E8</accession>
<evidence type="ECO:0000256" key="8">
    <source>
        <dbReference type="ARBA" id="ARBA00023136"/>
    </source>
</evidence>
<dbReference type="GeneID" id="108739149"/>
<dbReference type="CTD" id="44002"/>
<dbReference type="InParanoid" id="A0A1W4X6E8"/>
<keyword evidence="5" id="KW-0378">Hydrolase</keyword>
<dbReference type="Pfam" id="PF02517">
    <property type="entry name" value="Rce1-like"/>
    <property type="match status" value="1"/>
</dbReference>
<feature type="transmembrane region" description="Helical" evidence="13">
    <location>
        <begin position="49"/>
        <end position="67"/>
    </location>
</feature>
<evidence type="ECO:0000256" key="9">
    <source>
        <dbReference type="ARBA" id="ARBA00032607"/>
    </source>
</evidence>
<organism evidence="15 16">
    <name type="scientific">Agrilus planipennis</name>
    <name type="common">Emerald ash borer</name>
    <name type="synonym">Agrilus marcopoli</name>
    <dbReference type="NCBI Taxonomy" id="224129"/>
    <lineage>
        <taxon>Eukaryota</taxon>
        <taxon>Metazoa</taxon>
        <taxon>Ecdysozoa</taxon>
        <taxon>Arthropoda</taxon>
        <taxon>Hexapoda</taxon>
        <taxon>Insecta</taxon>
        <taxon>Pterygota</taxon>
        <taxon>Neoptera</taxon>
        <taxon>Endopterygota</taxon>
        <taxon>Coleoptera</taxon>
        <taxon>Polyphaga</taxon>
        <taxon>Elateriformia</taxon>
        <taxon>Buprestoidea</taxon>
        <taxon>Buprestidae</taxon>
        <taxon>Agrilinae</taxon>
        <taxon>Agrilus</taxon>
    </lineage>
</organism>
<dbReference type="GO" id="GO:0004222">
    <property type="term" value="F:metalloendopeptidase activity"/>
    <property type="evidence" value="ECO:0007669"/>
    <property type="project" value="InterPro"/>
</dbReference>
<evidence type="ECO:0000256" key="3">
    <source>
        <dbReference type="ARBA" id="ARBA00022670"/>
    </source>
</evidence>
<evidence type="ECO:0000256" key="4">
    <source>
        <dbReference type="ARBA" id="ARBA00022692"/>
    </source>
</evidence>
<evidence type="ECO:0000256" key="1">
    <source>
        <dbReference type="ARBA" id="ARBA00004477"/>
    </source>
</evidence>
<keyword evidence="15" id="KW-1185">Reference proteome</keyword>
<feature type="transmembrane region" description="Helical" evidence="13">
    <location>
        <begin position="88"/>
        <end position="109"/>
    </location>
</feature>
<evidence type="ECO:0000256" key="2">
    <source>
        <dbReference type="ARBA" id="ARBA00006897"/>
    </source>
</evidence>
<protein>
    <recommendedName>
        <fullName evidence="12">CAAX prenyl protease 2</fullName>
        <ecNumber evidence="11">3.4.26.1</ecNumber>
    </recommendedName>
    <alternativeName>
        <fullName evidence="9">Farnesylated proteins-converting enzyme 2</fullName>
    </alternativeName>
</protein>
<dbReference type="GO" id="GO:0071586">
    <property type="term" value="P:CAAX-box protein processing"/>
    <property type="evidence" value="ECO:0007669"/>
    <property type="project" value="InterPro"/>
</dbReference>
<gene>
    <name evidence="16" type="primary">LOC108739149</name>
</gene>
<evidence type="ECO:0000313" key="16">
    <source>
        <dbReference type="RefSeq" id="XP_018328402.1"/>
    </source>
</evidence>